<dbReference type="AlphaFoldDB" id="K1W6Z3"/>
<dbReference type="KEGG" id="mbe:MBM_09039"/>
<dbReference type="HOGENOM" id="CLU_1124759_0_0_1"/>
<dbReference type="EMBL" id="JH921454">
    <property type="protein sequence ID" value="EKD12810.1"/>
    <property type="molecule type" value="Genomic_DNA"/>
</dbReference>
<name>K1W6Z3_MARBU</name>
<keyword evidence="2" id="KW-1185">Reference proteome</keyword>
<dbReference type="OrthoDB" id="3445164at2759"/>
<gene>
    <name evidence="1" type="ORF">MBM_09039</name>
</gene>
<reference evidence="1 2" key="1">
    <citation type="journal article" date="2012" name="BMC Genomics">
        <title>Sequencing the genome of Marssonina brunnea reveals fungus-poplar co-evolution.</title>
        <authorList>
            <person name="Zhu S."/>
            <person name="Cao Y.-Z."/>
            <person name="Jiang C."/>
            <person name="Tan B.-Y."/>
            <person name="Wang Z."/>
            <person name="Feng S."/>
            <person name="Zhang L."/>
            <person name="Su X.-H."/>
            <person name="Brejova B."/>
            <person name="Vinar T."/>
            <person name="Xu M."/>
            <person name="Wang M.-X."/>
            <person name="Zhang S.-G."/>
            <person name="Huang M.-R."/>
            <person name="Wu R."/>
            <person name="Zhou Y."/>
        </authorList>
    </citation>
    <scope>NUCLEOTIDE SEQUENCE [LARGE SCALE GENOMIC DNA]</scope>
    <source>
        <strain evidence="1 2">MB_m1</strain>
    </source>
</reference>
<proteinExistence type="predicted"/>
<protein>
    <recommendedName>
        <fullName evidence="3">F-box domain-containing protein</fullName>
    </recommendedName>
</protein>
<evidence type="ECO:0000313" key="1">
    <source>
        <dbReference type="EMBL" id="EKD12810.1"/>
    </source>
</evidence>
<accession>K1W6Z3</accession>
<evidence type="ECO:0008006" key="3">
    <source>
        <dbReference type="Google" id="ProtNLM"/>
    </source>
</evidence>
<dbReference type="InParanoid" id="K1W6Z3"/>
<organism evidence="1 2">
    <name type="scientific">Marssonina brunnea f. sp. multigermtubi (strain MB_m1)</name>
    <name type="common">Marssonina leaf spot fungus</name>
    <dbReference type="NCBI Taxonomy" id="1072389"/>
    <lineage>
        <taxon>Eukaryota</taxon>
        <taxon>Fungi</taxon>
        <taxon>Dikarya</taxon>
        <taxon>Ascomycota</taxon>
        <taxon>Pezizomycotina</taxon>
        <taxon>Leotiomycetes</taxon>
        <taxon>Helotiales</taxon>
        <taxon>Drepanopezizaceae</taxon>
        <taxon>Drepanopeziza</taxon>
    </lineage>
</organism>
<dbReference type="Proteomes" id="UP000006753">
    <property type="component" value="Unassembled WGS sequence"/>
</dbReference>
<sequence length="247" mass="28546">MQSQHGVLTSYDKSLPLVLRLPVNVHLRIWDYLHPIERACFSLASRHLIYLLNKHSPRIALSVGSPLSHNPLCKELGCRHCVPALYSPAHCELHFHLRSLFPRHLTYCYNCEMFTSHEKKGYSDSGEYCGICTAKYSRMFERGRRHIGNLDEDFGMVEAGVEVRRGGSVGWPTSARIHVSFDLPRKDFWRILAEALEISTLAWIEFTLEAHGKGEYGMHELWSETWWRWRSLCWAVGISPVSFVTSW</sequence>
<evidence type="ECO:0000313" key="2">
    <source>
        <dbReference type="Proteomes" id="UP000006753"/>
    </source>
</evidence>